<accession>A0A2H1WBA8</accession>
<dbReference type="Pfam" id="PF04500">
    <property type="entry name" value="FLYWCH"/>
    <property type="match status" value="2"/>
</dbReference>
<keyword evidence="2" id="KW-0863">Zinc-finger</keyword>
<dbReference type="AlphaFoldDB" id="A0A2H1WBA8"/>
<dbReference type="InterPro" id="IPR007588">
    <property type="entry name" value="Znf_FLYWCH"/>
</dbReference>
<evidence type="ECO:0000256" key="1">
    <source>
        <dbReference type="ARBA" id="ARBA00022723"/>
    </source>
</evidence>
<dbReference type="EMBL" id="ODYU01007208">
    <property type="protein sequence ID" value="SOQ49784.1"/>
    <property type="molecule type" value="Genomic_DNA"/>
</dbReference>
<feature type="domain" description="FLYWCH-type" evidence="4">
    <location>
        <begin position="88"/>
        <end position="147"/>
    </location>
</feature>
<evidence type="ECO:0000313" key="5">
    <source>
        <dbReference type="EMBL" id="SOQ49784.1"/>
    </source>
</evidence>
<protein>
    <submittedName>
        <fullName evidence="5">SFRICE_036326</fullName>
    </submittedName>
</protein>
<keyword evidence="1" id="KW-0479">Metal-binding</keyword>
<feature type="domain" description="FLYWCH-type" evidence="4">
    <location>
        <begin position="11"/>
        <end position="70"/>
    </location>
</feature>
<sequence length="150" mass="17170">MTHIGGANAVYCTSKKGRHLITVGGYRFSRHRSTGLKTRWHCSTDQPKGCKAELYTVDNTIVKINNNHNHHPKYFREQKISERENAVFSTSKKGGQIIMYGGYRFCRERSKGMKTRWRCSTDQPKGCKAAICTIDNTIVKINNNHNHSPR</sequence>
<evidence type="ECO:0000259" key="4">
    <source>
        <dbReference type="Pfam" id="PF04500"/>
    </source>
</evidence>
<proteinExistence type="predicted"/>
<gene>
    <name evidence="5" type="ORF">SFRICE_036326</name>
</gene>
<organism evidence="5">
    <name type="scientific">Spodoptera frugiperda</name>
    <name type="common">Fall armyworm</name>
    <dbReference type="NCBI Taxonomy" id="7108"/>
    <lineage>
        <taxon>Eukaryota</taxon>
        <taxon>Metazoa</taxon>
        <taxon>Ecdysozoa</taxon>
        <taxon>Arthropoda</taxon>
        <taxon>Hexapoda</taxon>
        <taxon>Insecta</taxon>
        <taxon>Pterygota</taxon>
        <taxon>Neoptera</taxon>
        <taxon>Endopterygota</taxon>
        <taxon>Lepidoptera</taxon>
        <taxon>Glossata</taxon>
        <taxon>Ditrysia</taxon>
        <taxon>Noctuoidea</taxon>
        <taxon>Noctuidae</taxon>
        <taxon>Amphipyrinae</taxon>
        <taxon>Spodoptera</taxon>
    </lineage>
</organism>
<dbReference type="Gene3D" id="2.20.25.240">
    <property type="match status" value="2"/>
</dbReference>
<evidence type="ECO:0000256" key="2">
    <source>
        <dbReference type="ARBA" id="ARBA00022771"/>
    </source>
</evidence>
<evidence type="ECO:0000256" key="3">
    <source>
        <dbReference type="ARBA" id="ARBA00022833"/>
    </source>
</evidence>
<dbReference type="GO" id="GO:0008270">
    <property type="term" value="F:zinc ion binding"/>
    <property type="evidence" value="ECO:0007669"/>
    <property type="project" value="UniProtKB-KW"/>
</dbReference>
<name>A0A2H1WBA8_SPOFR</name>
<keyword evidence="3" id="KW-0862">Zinc</keyword>
<reference evidence="5" key="1">
    <citation type="submission" date="2016-07" db="EMBL/GenBank/DDBJ databases">
        <authorList>
            <person name="Bretaudeau A."/>
        </authorList>
    </citation>
    <scope>NUCLEOTIDE SEQUENCE</scope>
    <source>
        <strain evidence="5">Rice</strain>
        <tissue evidence="5">Whole body</tissue>
    </source>
</reference>